<sequence>MSERLIFIDGTLFFYLIFCYAFLCMKKRIFGAFFALAISVFAMPAFAETINSFHVDATLKSNRLLTVTETINYDFGDASRHGLFRLIPERYARNGATYRLWLHVLDATVDGKSVQTQVSHEANNIKVRLGNPKILVTGKHVYTITYETNRAINDFPDEGESELYWNITGNGWSVPIEKTSTTFTGPNHSKTICFTGFAGSQAQDCKITGGESQTVQVEATRALAAGEGLTLAIRFPAENIQPVSLWQNIVNFLFDNVWAFIPVIVLIAMFSLWWRFGKEPKGTGTIIAQYEAPEGLTPGLMAGLLDQRVSLQAITATILDLGRRNFLKVVFEDEEADKTRWFKKKPKFVLKKLREPEGLLPYEQEIFDGLFAKEDEVDITEANYQLAAAITKARKKLFEELRDRDLFGKNPSLVRGLWLVWPGLAIFMAFPFFLDIYGPLALLALVISGAIVAGFGWNMPRMTQKGALMREKIEGFKLYLSVAEKDRIAFHNAPEKRPEQFGELLPAAIAFGAEERWAKHFEGLDVHPRYLEGRTQNWSALSYVGMVDSFHQASTTTMYRTQSSAGSGGSGFSSGGSGGGFGGGGGGSW</sequence>
<feature type="compositionally biased region" description="Gly residues" evidence="1">
    <location>
        <begin position="566"/>
        <end position="589"/>
    </location>
</feature>
<organism evidence="5 6">
    <name type="scientific">Candidatus Uhrbacteria bacterium CG22_combo_CG10-13_8_21_14_all_47_17</name>
    <dbReference type="NCBI Taxonomy" id="1975041"/>
    <lineage>
        <taxon>Bacteria</taxon>
        <taxon>Candidatus Uhriibacteriota</taxon>
    </lineage>
</organism>
<feature type="transmembrane region" description="Helical" evidence="2">
    <location>
        <begin position="6"/>
        <end position="23"/>
    </location>
</feature>
<dbReference type="EMBL" id="PCSZ01000078">
    <property type="protein sequence ID" value="PIP60172.1"/>
    <property type="molecule type" value="Genomic_DNA"/>
</dbReference>
<feature type="transmembrane region" description="Helical" evidence="2">
    <location>
        <begin position="257"/>
        <end position="276"/>
    </location>
</feature>
<evidence type="ECO:0000313" key="5">
    <source>
        <dbReference type="EMBL" id="PIP60172.1"/>
    </source>
</evidence>
<protein>
    <recommendedName>
        <fullName evidence="7">DUF2207 domain-containing protein</fullName>
    </recommendedName>
</protein>
<proteinExistence type="predicted"/>
<feature type="transmembrane region" description="Helical" evidence="2">
    <location>
        <begin position="412"/>
        <end position="434"/>
    </location>
</feature>
<evidence type="ECO:0000259" key="4">
    <source>
        <dbReference type="Pfam" id="PF20990"/>
    </source>
</evidence>
<feature type="domain" description="Predicted membrane protein YciQ-like C-terminal" evidence="4">
    <location>
        <begin position="289"/>
        <end position="521"/>
    </location>
</feature>
<comment type="caution">
    <text evidence="5">The sequence shown here is derived from an EMBL/GenBank/DDBJ whole genome shotgun (WGS) entry which is preliminary data.</text>
</comment>
<dbReference type="AlphaFoldDB" id="A0A2H0BR87"/>
<reference evidence="5 6" key="1">
    <citation type="submission" date="2017-09" db="EMBL/GenBank/DDBJ databases">
        <title>Depth-based differentiation of microbial function through sediment-hosted aquifers and enrichment of novel symbionts in the deep terrestrial subsurface.</title>
        <authorList>
            <person name="Probst A.J."/>
            <person name="Ladd B."/>
            <person name="Jarett J.K."/>
            <person name="Geller-Mcgrath D.E."/>
            <person name="Sieber C.M."/>
            <person name="Emerson J.B."/>
            <person name="Anantharaman K."/>
            <person name="Thomas B.C."/>
            <person name="Malmstrom R."/>
            <person name="Stieglmeier M."/>
            <person name="Klingl A."/>
            <person name="Woyke T."/>
            <person name="Ryan C.M."/>
            <person name="Banfield J.F."/>
        </authorList>
    </citation>
    <scope>NUCLEOTIDE SEQUENCE [LARGE SCALE GENOMIC DNA]</scope>
    <source>
        <strain evidence="5">CG22_combo_CG10-13_8_21_14_all_47_17</strain>
    </source>
</reference>
<dbReference type="InterPro" id="IPR018702">
    <property type="entry name" value="DUF2207"/>
</dbReference>
<accession>A0A2H0BR87</accession>
<name>A0A2H0BR87_9BACT</name>
<feature type="region of interest" description="Disordered" evidence="1">
    <location>
        <begin position="561"/>
        <end position="589"/>
    </location>
</feature>
<feature type="domain" description="DUF2207" evidence="3">
    <location>
        <begin position="49"/>
        <end position="235"/>
    </location>
</feature>
<feature type="transmembrane region" description="Helical" evidence="2">
    <location>
        <begin position="440"/>
        <end position="460"/>
    </location>
</feature>
<dbReference type="Pfam" id="PF09972">
    <property type="entry name" value="DUF2207"/>
    <property type="match status" value="1"/>
</dbReference>
<evidence type="ECO:0000259" key="3">
    <source>
        <dbReference type="Pfam" id="PF09972"/>
    </source>
</evidence>
<evidence type="ECO:0000313" key="6">
    <source>
        <dbReference type="Proteomes" id="UP000231581"/>
    </source>
</evidence>
<evidence type="ECO:0000256" key="1">
    <source>
        <dbReference type="SAM" id="MobiDB-lite"/>
    </source>
</evidence>
<gene>
    <name evidence="5" type="ORF">COX00_04580</name>
</gene>
<keyword evidence="2" id="KW-0472">Membrane</keyword>
<dbReference type="Pfam" id="PF20990">
    <property type="entry name" value="DUF2207_C"/>
    <property type="match status" value="1"/>
</dbReference>
<dbReference type="InterPro" id="IPR048389">
    <property type="entry name" value="YciQ-like_C"/>
</dbReference>
<keyword evidence="2" id="KW-0812">Transmembrane</keyword>
<evidence type="ECO:0008006" key="7">
    <source>
        <dbReference type="Google" id="ProtNLM"/>
    </source>
</evidence>
<dbReference type="Proteomes" id="UP000231581">
    <property type="component" value="Unassembled WGS sequence"/>
</dbReference>
<feature type="transmembrane region" description="Helical" evidence="2">
    <location>
        <begin position="30"/>
        <end position="47"/>
    </location>
</feature>
<keyword evidence="2" id="KW-1133">Transmembrane helix</keyword>
<evidence type="ECO:0000256" key="2">
    <source>
        <dbReference type="SAM" id="Phobius"/>
    </source>
</evidence>